<protein>
    <submittedName>
        <fullName evidence="1">ORF42</fullName>
    </submittedName>
</protein>
<name>A0A2D3I6U6_9VIRU</name>
<sequence length="63" mass="7518">MTDKYINIINIQQTTTIIHYNNRKWGSFVAQELPYIILLYMNQESIPIIPLLIEPVPQPWVYK</sequence>
<evidence type="ECO:0000313" key="1">
    <source>
        <dbReference type="EMBL" id="ATU84126.1"/>
    </source>
</evidence>
<reference evidence="1" key="1">
    <citation type="journal article" date="2018" name="Aquaculture">
        <title>Complete genome sequence of a white spot syndrome virus associated with a disease incursion in Australia.</title>
        <authorList>
            <person name="Oakey J."/>
            <person name="Smith C.S."/>
        </authorList>
    </citation>
    <scope>NUCLEOTIDE SEQUENCE [LARGE SCALE GENOMIC DNA]</scope>
    <source>
        <strain evidence="1">WSSV-AU</strain>
    </source>
</reference>
<dbReference type="EMBL" id="MF768985">
    <property type="protein sequence ID" value="ATU84126.1"/>
    <property type="molecule type" value="Genomic_DNA"/>
</dbReference>
<accession>A0A2D3I6U6</accession>
<proteinExistence type="predicted"/>
<dbReference type="Proteomes" id="UP000267516">
    <property type="component" value="Segment"/>
</dbReference>
<organism evidence="1">
    <name type="scientific">White spot syndrome virus</name>
    <dbReference type="NCBI Taxonomy" id="342409"/>
    <lineage>
        <taxon>Viruses</taxon>
        <taxon>Viruses incertae sedis</taxon>
        <taxon>Naldaviricetes</taxon>
        <taxon>Nimaviridae</taxon>
        <taxon>Whispovirus</taxon>
    </lineage>
</organism>